<dbReference type="EMBL" id="CAFAAJ010000036">
    <property type="protein sequence ID" value="CAB4797798.1"/>
    <property type="molecule type" value="Genomic_DNA"/>
</dbReference>
<reference evidence="2" key="1">
    <citation type="submission" date="2020-05" db="EMBL/GenBank/DDBJ databases">
        <authorList>
            <person name="Chiriac C."/>
            <person name="Salcher M."/>
            <person name="Ghai R."/>
            <person name="Kavagutti S V."/>
        </authorList>
    </citation>
    <scope>NUCLEOTIDE SEQUENCE</scope>
</reference>
<accession>A0A6J7Q467</accession>
<name>A0A6J7Q467_9ZZZZ</name>
<dbReference type="AlphaFoldDB" id="A0A6J7Q467"/>
<dbReference type="EMBL" id="CAFBON010000315">
    <property type="protein sequence ID" value="CAB5009372.1"/>
    <property type="molecule type" value="Genomic_DNA"/>
</dbReference>
<evidence type="ECO:0000313" key="2">
    <source>
        <dbReference type="EMBL" id="CAB5009372.1"/>
    </source>
</evidence>
<protein>
    <submittedName>
        <fullName evidence="2">Unannotated protein</fullName>
    </submittedName>
</protein>
<gene>
    <name evidence="1" type="ORF">UFOPK3001_00754</name>
    <name evidence="2" type="ORF">UFOPK3954_02227</name>
</gene>
<sequence>MVGAVVSVGIAAGTWAVVRASGSTGSREGASYNVIKKKVTYGSNCTMETY</sequence>
<proteinExistence type="predicted"/>
<evidence type="ECO:0000313" key="1">
    <source>
        <dbReference type="EMBL" id="CAB4797798.1"/>
    </source>
</evidence>
<organism evidence="2">
    <name type="scientific">freshwater metagenome</name>
    <dbReference type="NCBI Taxonomy" id="449393"/>
    <lineage>
        <taxon>unclassified sequences</taxon>
        <taxon>metagenomes</taxon>
        <taxon>ecological metagenomes</taxon>
    </lineage>
</organism>